<organism evidence="2 3">
    <name type="scientific">Vogesella oryzagri</name>
    <dbReference type="NCBI Taxonomy" id="3160864"/>
    <lineage>
        <taxon>Bacteria</taxon>
        <taxon>Pseudomonadati</taxon>
        <taxon>Pseudomonadota</taxon>
        <taxon>Betaproteobacteria</taxon>
        <taxon>Neisseriales</taxon>
        <taxon>Chromobacteriaceae</taxon>
        <taxon>Vogesella</taxon>
    </lineage>
</organism>
<protein>
    <submittedName>
        <fullName evidence="2">Uncharacterized protein</fullName>
    </submittedName>
</protein>
<name>A0ABV1M3W0_9NEIS</name>
<reference evidence="2" key="1">
    <citation type="submission" date="2024-06" db="EMBL/GenBank/DDBJ databases">
        <title>Genome sequence of Vogesella sp. MAHUQ-64.</title>
        <authorList>
            <person name="Huq M.A."/>
        </authorList>
    </citation>
    <scope>NUCLEOTIDE SEQUENCE</scope>
    <source>
        <strain evidence="2">MAHUQ-64</strain>
    </source>
</reference>
<gene>
    <name evidence="2" type="ORF">ABNW52_03300</name>
</gene>
<evidence type="ECO:0000313" key="2">
    <source>
        <dbReference type="EMBL" id="MEQ6289634.1"/>
    </source>
</evidence>
<keyword evidence="1" id="KW-0472">Membrane</keyword>
<evidence type="ECO:0000313" key="3">
    <source>
        <dbReference type="Proteomes" id="UP001433638"/>
    </source>
</evidence>
<accession>A0ABV1M3W0</accession>
<dbReference type="Proteomes" id="UP001433638">
    <property type="component" value="Unassembled WGS sequence"/>
</dbReference>
<proteinExistence type="predicted"/>
<evidence type="ECO:0000256" key="1">
    <source>
        <dbReference type="SAM" id="Phobius"/>
    </source>
</evidence>
<sequence length="168" mass="19235">MARHQTYTDLVEGDDDTIGRIAYSIYKGEKLAWMQSYEKAHGREPTDDEVFVNFHHSVPGKLRRYRADALALVNRYIDQEMETELIKYKFALKNDLVIQKIDKGFWRNTFENGLAGLFQAAIVVVVSTILWIYSLTPDNMISNAKKNLGEIVHQRAPELAKTIASEAN</sequence>
<feature type="transmembrane region" description="Helical" evidence="1">
    <location>
        <begin position="113"/>
        <end position="133"/>
    </location>
</feature>
<comment type="caution">
    <text evidence="2">The sequence shown here is derived from an EMBL/GenBank/DDBJ whole genome shotgun (WGS) entry which is preliminary data.</text>
</comment>
<keyword evidence="3" id="KW-1185">Reference proteome</keyword>
<dbReference type="RefSeq" id="WP_349583969.1">
    <property type="nucleotide sequence ID" value="NZ_JBEFLD010000002.1"/>
</dbReference>
<keyword evidence="1" id="KW-1133">Transmembrane helix</keyword>
<keyword evidence="1" id="KW-0812">Transmembrane</keyword>
<dbReference type="EMBL" id="JBEFLD010000002">
    <property type="protein sequence ID" value="MEQ6289634.1"/>
    <property type="molecule type" value="Genomic_DNA"/>
</dbReference>